<protein>
    <submittedName>
        <fullName evidence="1">Haloacid dehalogenase</fullName>
    </submittedName>
</protein>
<dbReference type="Proteomes" id="UP000646426">
    <property type="component" value="Unassembled WGS sequence"/>
</dbReference>
<dbReference type="InterPro" id="IPR041492">
    <property type="entry name" value="HAD_2"/>
</dbReference>
<dbReference type="EMBL" id="BMYD01000004">
    <property type="protein sequence ID" value="GHA84536.1"/>
    <property type="molecule type" value="Genomic_DNA"/>
</dbReference>
<dbReference type="Gene3D" id="1.10.150.240">
    <property type="entry name" value="Putative phosphatase, domain 2"/>
    <property type="match status" value="1"/>
</dbReference>
<organism evidence="1 2">
    <name type="scientific">Cognatilysobacter bugurensis</name>
    <dbReference type="NCBI Taxonomy" id="543356"/>
    <lineage>
        <taxon>Bacteria</taxon>
        <taxon>Pseudomonadati</taxon>
        <taxon>Pseudomonadota</taxon>
        <taxon>Gammaproteobacteria</taxon>
        <taxon>Lysobacterales</taxon>
        <taxon>Lysobacteraceae</taxon>
        <taxon>Cognatilysobacter</taxon>
    </lineage>
</organism>
<dbReference type="InterPro" id="IPR023198">
    <property type="entry name" value="PGP-like_dom2"/>
</dbReference>
<dbReference type="InterPro" id="IPR050155">
    <property type="entry name" value="HAD-like_hydrolase_sf"/>
</dbReference>
<dbReference type="AlphaFoldDB" id="A0A918T171"/>
<comment type="caution">
    <text evidence="1">The sequence shown here is derived from an EMBL/GenBank/DDBJ whole genome shotgun (WGS) entry which is preliminary data.</text>
</comment>
<dbReference type="PANTHER" id="PTHR43434">
    <property type="entry name" value="PHOSPHOGLYCOLATE PHOSPHATASE"/>
    <property type="match status" value="1"/>
</dbReference>
<reference evidence="1" key="2">
    <citation type="submission" date="2020-09" db="EMBL/GenBank/DDBJ databases">
        <authorList>
            <person name="Sun Q."/>
            <person name="Kim S."/>
        </authorList>
    </citation>
    <scope>NUCLEOTIDE SEQUENCE</scope>
    <source>
        <strain evidence="1">KCTC 23077</strain>
    </source>
</reference>
<evidence type="ECO:0000313" key="1">
    <source>
        <dbReference type="EMBL" id="GHA84536.1"/>
    </source>
</evidence>
<dbReference type="SFLD" id="SFLDG01129">
    <property type="entry name" value="C1.5:_HAD__Beta-PGM__Phosphata"/>
    <property type="match status" value="1"/>
</dbReference>
<dbReference type="Pfam" id="PF13419">
    <property type="entry name" value="HAD_2"/>
    <property type="match status" value="1"/>
</dbReference>
<reference evidence="1" key="1">
    <citation type="journal article" date="2014" name="Int. J. Syst. Evol. Microbiol.">
        <title>Complete genome sequence of Corynebacterium casei LMG S-19264T (=DSM 44701T), isolated from a smear-ripened cheese.</title>
        <authorList>
            <consortium name="US DOE Joint Genome Institute (JGI-PGF)"/>
            <person name="Walter F."/>
            <person name="Albersmeier A."/>
            <person name="Kalinowski J."/>
            <person name="Ruckert C."/>
        </authorList>
    </citation>
    <scope>NUCLEOTIDE SEQUENCE</scope>
    <source>
        <strain evidence="1">KCTC 23077</strain>
    </source>
</reference>
<dbReference type="SUPFAM" id="SSF56784">
    <property type="entry name" value="HAD-like"/>
    <property type="match status" value="1"/>
</dbReference>
<dbReference type="Gene3D" id="3.40.50.1000">
    <property type="entry name" value="HAD superfamily/HAD-like"/>
    <property type="match status" value="1"/>
</dbReference>
<proteinExistence type="predicted"/>
<dbReference type="InterPro" id="IPR036412">
    <property type="entry name" value="HAD-like_sf"/>
</dbReference>
<gene>
    <name evidence="1" type="primary">idgB</name>
    <name evidence="1" type="ORF">GCM10007067_23110</name>
</gene>
<keyword evidence="2" id="KW-1185">Reference proteome</keyword>
<dbReference type="SFLD" id="SFLDS00003">
    <property type="entry name" value="Haloacid_Dehalogenase"/>
    <property type="match status" value="1"/>
</dbReference>
<name>A0A918T171_9GAMM</name>
<dbReference type="PANTHER" id="PTHR43434:SF20">
    <property type="entry name" value="5'-NUCLEOTIDASE"/>
    <property type="match status" value="1"/>
</dbReference>
<sequence length="235" mass="25209">MSHAGAAPQGSGADVDRTAAPIRAAVLLFDLDGTLIDSALGITRCAVHAFEQLGEPIPDEATLRSWIGPPLRDSFAPRLHDAARVERAVELYRERYDVVGWTEHTIYAGIGDAVQALHAAGHRLMVVTAKNEPHARRIVEHLPFGACFEDVIGATIDGRLSHKPELIAEALQRRGIDASSCVMIGDRRMDMQGAVHHSMPGVGVLWGFGDADELQAAGASRLVTAPANLVSAFER</sequence>
<evidence type="ECO:0000313" key="2">
    <source>
        <dbReference type="Proteomes" id="UP000646426"/>
    </source>
</evidence>
<accession>A0A918T171</accession>
<dbReference type="GO" id="GO:0005829">
    <property type="term" value="C:cytosol"/>
    <property type="evidence" value="ECO:0007669"/>
    <property type="project" value="TreeGrafter"/>
</dbReference>
<dbReference type="InterPro" id="IPR023214">
    <property type="entry name" value="HAD_sf"/>
</dbReference>
<dbReference type="GO" id="GO:0004713">
    <property type="term" value="F:protein tyrosine kinase activity"/>
    <property type="evidence" value="ECO:0007669"/>
    <property type="project" value="TreeGrafter"/>
</dbReference>